<dbReference type="EMBL" id="LR796534">
    <property type="protein sequence ID" value="CAB4149877.1"/>
    <property type="molecule type" value="Genomic_DNA"/>
</dbReference>
<feature type="transmembrane region" description="Helical" evidence="1">
    <location>
        <begin position="13"/>
        <end position="32"/>
    </location>
</feature>
<keyword evidence="1" id="KW-0812">Transmembrane</keyword>
<gene>
    <name evidence="2" type="ORF">UFOVP549_11</name>
</gene>
<reference evidence="2" key="1">
    <citation type="submission" date="2020-04" db="EMBL/GenBank/DDBJ databases">
        <authorList>
            <person name="Chiriac C."/>
            <person name="Salcher M."/>
            <person name="Ghai R."/>
            <person name="Kavagutti S V."/>
        </authorList>
    </citation>
    <scope>NUCLEOTIDE SEQUENCE</scope>
</reference>
<evidence type="ECO:0000256" key="1">
    <source>
        <dbReference type="SAM" id="Phobius"/>
    </source>
</evidence>
<keyword evidence="1" id="KW-1133">Transmembrane helix</keyword>
<keyword evidence="1" id="KW-0472">Membrane</keyword>
<accession>A0A6J5MVI6</accession>
<name>A0A6J5MVI6_9CAUD</name>
<proteinExistence type="predicted"/>
<protein>
    <submittedName>
        <fullName evidence="2">Uncharacterized protein</fullName>
    </submittedName>
</protein>
<organism evidence="2">
    <name type="scientific">uncultured Caudovirales phage</name>
    <dbReference type="NCBI Taxonomy" id="2100421"/>
    <lineage>
        <taxon>Viruses</taxon>
        <taxon>Duplodnaviria</taxon>
        <taxon>Heunggongvirae</taxon>
        <taxon>Uroviricota</taxon>
        <taxon>Caudoviricetes</taxon>
        <taxon>Peduoviridae</taxon>
        <taxon>Maltschvirus</taxon>
        <taxon>Maltschvirus maltsch</taxon>
    </lineage>
</organism>
<evidence type="ECO:0000313" key="2">
    <source>
        <dbReference type="EMBL" id="CAB4149877.1"/>
    </source>
</evidence>
<sequence length="34" mass="3722">MQILSTLSAGDKLVLSALFFTIGIGLALWLMIKR</sequence>